<comment type="caution">
    <text evidence="4">The sequence shown here is derived from an EMBL/GenBank/DDBJ whole genome shotgun (WGS) entry which is preliminary data.</text>
</comment>
<protein>
    <submittedName>
        <fullName evidence="4">T9SS type A sorting domain-containing protein</fullName>
    </submittedName>
</protein>
<dbReference type="RefSeq" id="WP_151168523.1">
    <property type="nucleotide sequence ID" value="NZ_WACR01000007.1"/>
</dbReference>
<dbReference type="EMBL" id="WACR01000007">
    <property type="protein sequence ID" value="KAB1063755.1"/>
    <property type="molecule type" value="Genomic_DNA"/>
</dbReference>
<gene>
    <name evidence="4" type="ORF">F3059_09310</name>
</gene>
<dbReference type="AlphaFoldDB" id="A0A6N6M3N1"/>
<dbReference type="Pfam" id="PF18962">
    <property type="entry name" value="Por_Secre_tail"/>
    <property type="match status" value="1"/>
</dbReference>
<feature type="chain" id="PRO_5026778146" evidence="2">
    <location>
        <begin position="24"/>
        <end position="288"/>
    </location>
</feature>
<dbReference type="NCBIfam" id="TIGR04183">
    <property type="entry name" value="Por_Secre_tail"/>
    <property type="match status" value="1"/>
</dbReference>
<evidence type="ECO:0000256" key="2">
    <source>
        <dbReference type="SAM" id="SignalP"/>
    </source>
</evidence>
<evidence type="ECO:0000313" key="4">
    <source>
        <dbReference type="EMBL" id="KAB1063755.1"/>
    </source>
</evidence>
<dbReference type="InterPro" id="IPR026444">
    <property type="entry name" value="Secre_tail"/>
</dbReference>
<evidence type="ECO:0000313" key="5">
    <source>
        <dbReference type="Proteomes" id="UP000435357"/>
    </source>
</evidence>
<organism evidence="4 5">
    <name type="scientific">Salibacter halophilus</name>
    <dbReference type="NCBI Taxonomy" id="1803916"/>
    <lineage>
        <taxon>Bacteria</taxon>
        <taxon>Pseudomonadati</taxon>
        <taxon>Bacteroidota</taxon>
        <taxon>Flavobacteriia</taxon>
        <taxon>Flavobacteriales</taxon>
        <taxon>Salibacteraceae</taxon>
        <taxon>Salibacter</taxon>
    </lineage>
</organism>
<evidence type="ECO:0000256" key="1">
    <source>
        <dbReference type="ARBA" id="ARBA00022729"/>
    </source>
</evidence>
<feature type="domain" description="Secretion system C-terminal sorting" evidence="3">
    <location>
        <begin position="217"/>
        <end position="286"/>
    </location>
</feature>
<evidence type="ECO:0000259" key="3">
    <source>
        <dbReference type="Pfam" id="PF18962"/>
    </source>
</evidence>
<keyword evidence="5" id="KW-1185">Reference proteome</keyword>
<feature type="signal peptide" evidence="2">
    <location>
        <begin position="1"/>
        <end position="23"/>
    </location>
</feature>
<proteinExistence type="predicted"/>
<keyword evidence="1 2" id="KW-0732">Signal</keyword>
<sequence length="288" mass="32608">MNTFKTIASLFTTSFLLTSGLLAQPYEQTLTNSSEWTLKSTNLWGSRTDTLHVSGDTIINSTNYKVVKFKNFGPRYFMNEDTKTGKIDYFSSSDSTIKTAIDLSLSLGDTFGFTAAWSSDSIIAVVDSVYNQNNRKHIRFDFELNYAGDERLEFIEGIGSNIGLRYRDRTSVNLNPYLLCYWKHGNKEFSNKYYNGECFEDQVGIGENSYLSQEISVFPNPAKSTLNVTCEKCTEMTVSIYSSTGKLIRQTKTSQQQKRLDISQLKAGFYLVLTKTDLGTITKRIVKN</sequence>
<accession>A0A6N6M3N1</accession>
<reference evidence="4 5" key="1">
    <citation type="submission" date="2019-09" db="EMBL/GenBank/DDBJ databases">
        <title>Genomes of Cryomorphaceae.</title>
        <authorList>
            <person name="Bowman J.P."/>
        </authorList>
    </citation>
    <scope>NUCLEOTIDE SEQUENCE [LARGE SCALE GENOMIC DNA]</scope>
    <source>
        <strain evidence="4 5">KCTC 52047</strain>
    </source>
</reference>
<dbReference type="OrthoDB" id="5485925at2"/>
<dbReference type="Proteomes" id="UP000435357">
    <property type="component" value="Unassembled WGS sequence"/>
</dbReference>
<name>A0A6N6M3N1_9FLAO</name>